<comment type="caution">
    <text evidence="1">The sequence shown here is derived from an EMBL/GenBank/DDBJ whole genome shotgun (WGS) entry which is preliminary data.</text>
</comment>
<protein>
    <submittedName>
        <fullName evidence="1">Uncharacterized protein</fullName>
    </submittedName>
</protein>
<sequence>MDPVVSVRPHRTGKPIKNFITEEDLEKVLIEGDDNYNNSLVIDFNGNLHLKRFNDAKHGPYAVRFETFVAGNGYVGSASSLSHTENTYLSLLDGWLSHLKGHDKVYRDYPSSKSKEQLLQEIQIALNDL</sequence>
<proteinExistence type="predicted"/>
<evidence type="ECO:0000313" key="2">
    <source>
        <dbReference type="Proteomes" id="UP000185568"/>
    </source>
</evidence>
<gene>
    <name evidence="1" type="ORF">BTO30_14945</name>
</gene>
<dbReference type="STRING" id="1714264.BTO30_14945"/>
<dbReference type="OrthoDB" id="2872607at2"/>
<accession>A0A1Q8Q2A7</accession>
<dbReference type="Proteomes" id="UP000185568">
    <property type="component" value="Unassembled WGS sequence"/>
</dbReference>
<dbReference type="EMBL" id="MSDU01000048">
    <property type="protein sequence ID" value="OLN21452.1"/>
    <property type="molecule type" value="Genomic_DNA"/>
</dbReference>
<evidence type="ECO:0000313" key="1">
    <source>
        <dbReference type="EMBL" id="OLN21452.1"/>
    </source>
</evidence>
<dbReference type="AlphaFoldDB" id="A0A1Q8Q2A7"/>
<keyword evidence="2" id="KW-1185">Reference proteome</keyword>
<reference evidence="1 2" key="1">
    <citation type="submission" date="2016-12" db="EMBL/GenBank/DDBJ databases">
        <title>Domibacillus antri genome sequencing.</title>
        <authorList>
            <person name="Verma A."/>
            <person name="Krishnamurthi S."/>
        </authorList>
    </citation>
    <scope>NUCLEOTIDE SEQUENCE [LARGE SCALE GENOMIC DNA]</scope>
    <source>
        <strain evidence="1 2">XD80</strain>
    </source>
</reference>
<organism evidence="1 2">
    <name type="scientific">Domibacillus antri</name>
    <dbReference type="NCBI Taxonomy" id="1714264"/>
    <lineage>
        <taxon>Bacteria</taxon>
        <taxon>Bacillati</taxon>
        <taxon>Bacillota</taxon>
        <taxon>Bacilli</taxon>
        <taxon>Bacillales</taxon>
        <taxon>Bacillaceae</taxon>
        <taxon>Domibacillus</taxon>
    </lineage>
</organism>
<name>A0A1Q8Q2A7_9BACI</name>